<dbReference type="EMBL" id="JAZBJO010000045">
    <property type="protein sequence ID" value="MEE4598278.1"/>
    <property type="molecule type" value="Genomic_DNA"/>
</dbReference>
<keyword evidence="2" id="KW-1185">Reference proteome</keyword>
<evidence type="ECO:0000313" key="2">
    <source>
        <dbReference type="Proteomes" id="UP001354709"/>
    </source>
</evidence>
<name>A0ABU7QA50_9ACTN</name>
<proteinExistence type="predicted"/>
<dbReference type="Proteomes" id="UP001354709">
    <property type="component" value="Unassembled WGS sequence"/>
</dbReference>
<comment type="caution">
    <text evidence="1">The sequence shown here is derived from an EMBL/GenBank/DDBJ whole genome shotgun (WGS) entry which is preliminary data.</text>
</comment>
<dbReference type="RefSeq" id="WP_330815529.1">
    <property type="nucleotide sequence ID" value="NZ_JAZBJO010000045.1"/>
</dbReference>
<sequence length="248" mass="27555">MNAFDEVIERLTETGLKESLAQELVWEAQAADRAEVLAEAKREVVSWLLKKADEYRATGTRQREADAVSTMASKLDRGAVRLFLDEAGKVTRKGEITQPAASRQECSGCGCIDPGCDFCTKGVCTPLPVRWDRTILQPDEQGDDTIVCCLAEDGRPVALVLDDEHRQALGEELLTPLGDDARELLAEIRRRGRAITVSQAHRWLNTRSVPRAHVRALLRRLAEHGDLVVREERGRRTYVANEAGGEGR</sequence>
<evidence type="ECO:0000313" key="1">
    <source>
        <dbReference type="EMBL" id="MEE4598278.1"/>
    </source>
</evidence>
<gene>
    <name evidence="1" type="ORF">V2J94_41655</name>
</gene>
<organism evidence="1 2">
    <name type="scientific">Streptomyces asiaticus subsp. ignotus</name>
    <dbReference type="NCBI Taxonomy" id="3098222"/>
    <lineage>
        <taxon>Bacteria</taxon>
        <taxon>Bacillati</taxon>
        <taxon>Actinomycetota</taxon>
        <taxon>Actinomycetes</taxon>
        <taxon>Kitasatosporales</taxon>
        <taxon>Streptomycetaceae</taxon>
        <taxon>Streptomyces</taxon>
        <taxon>Streptomyces violaceusniger group</taxon>
    </lineage>
</organism>
<reference evidence="1 2" key="1">
    <citation type="submission" date="2023-11" db="EMBL/GenBank/DDBJ databases">
        <title>30 novel species of actinomycetes from the DSMZ collection.</title>
        <authorList>
            <person name="Nouioui I."/>
        </authorList>
    </citation>
    <scope>NUCLEOTIDE SEQUENCE [LARGE SCALE GENOMIC DNA]</scope>
    <source>
        <strain evidence="1 2">DSM 41524</strain>
    </source>
</reference>
<protein>
    <submittedName>
        <fullName evidence="1">Uncharacterized protein</fullName>
    </submittedName>
</protein>
<accession>A0ABU7QA50</accession>